<dbReference type="SUPFAM" id="SSF55811">
    <property type="entry name" value="Nudix"/>
    <property type="match status" value="1"/>
</dbReference>
<dbReference type="Gene3D" id="3.90.79.10">
    <property type="entry name" value="Nucleoside Triphosphate Pyrophosphohydrolase"/>
    <property type="match status" value="1"/>
</dbReference>
<dbReference type="GO" id="GO:0046872">
    <property type="term" value="F:metal ion binding"/>
    <property type="evidence" value="ECO:0007669"/>
    <property type="project" value="UniProtKB-KW"/>
</dbReference>
<accession>A0A4R1HDJ5</accession>
<dbReference type="Proteomes" id="UP000295707">
    <property type="component" value="Unassembled WGS sequence"/>
</dbReference>
<keyword evidence="3" id="KW-0460">Magnesium</keyword>
<dbReference type="InterPro" id="IPR000086">
    <property type="entry name" value="NUDIX_hydrolase_dom"/>
</dbReference>
<dbReference type="AlphaFoldDB" id="A0A4R1HDJ5"/>
<dbReference type="GO" id="GO:0008828">
    <property type="term" value="F:dATP diphosphatase activity"/>
    <property type="evidence" value="ECO:0007669"/>
    <property type="project" value="InterPro"/>
</dbReference>
<evidence type="ECO:0000259" key="4">
    <source>
        <dbReference type="PROSITE" id="PS51462"/>
    </source>
</evidence>
<dbReference type="NCBIfam" id="NF006961">
    <property type="entry name" value="PRK09438.1"/>
    <property type="match status" value="1"/>
</dbReference>
<dbReference type="PANTHER" id="PTHR43736:SF1">
    <property type="entry name" value="DIHYDRONEOPTERIN TRIPHOSPHATE DIPHOSPHATASE"/>
    <property type="match status" value="1"/>
</dbReference>
<dbReference type="InterPro" id="IPR020084">
    <property type="entry name" value="NUDIX_hydrolase_CS"/>
</dbReference>
<feature type="binding site" evidence="2">
    <location>
        <position position="38"/>
    </location>
    <ligand>
        <name>substrate</name>
    </ligand>
</feature>
<feature type="binding site" evidence="3">
    <location>
        <position position="58"/>
    </location>
    <ligand>
        <name>Mg(2+)</name>
        <dbReference type="ChEBI" id="CHEBI:18420"/>
    </ligand>
</feature>
<feature type="domain" description="Nudix hydrolase" evidence="4">
    <location>
        <begin position="6"/>
        <end position="143"/>
    </location>
</feature>
<evidence type="ECO:0000256" key="1">
    <source>
        <dbReference type="ARBA" id="ARBA00022801"/>
    </source>
</evidence>
<evidence type="ECO:0000256" key="3">
    <source>
        <dbReference type="PIRSR" id="PIRSR603564-2"/>
    </source>
</evidence>
<dbReference type="PROSITE" id="PS00893">
    <property type="entry name" value="NUDIX_BOX"/>
    <property type="match status" value="1"/>
</dbReference>
<comment type="cofactor">
    <cofactor evidence="3">
        <name>Mg(2+)</name>
        <dbReference type="ChEBI" id="CHEBI:18420"/>
    </cofactor>
    <text evidence="3">Binds 1 Mg(2+) ion per subunit.</text>
</comment>
<feature type="binding site" evidence="2">
    <location>
        <position position="132"/>
    </location>
    <ligand>
        <name>substrate</name>
    </ligand>
</feature>
<dbReference type="PROSITE" id="PS51462">
    <property type="entry name" value="NUDIX"/>
    <property type="match status" value="1"/>
</dbReference>
<comment type="caution">
    <text evidence="5">The sequence shown here is derived from an EMBL/GenBank/DDBJ whole genome shotgun (WGS) entry which is preliminary data.</text>
</comment>
<evidence type="ECO:0000256" key="2">
    <source>
        <dbReference type="PIRSR" id="PIRSR603564-1"/>
    </source>
</evidence>
<dbReference type="GO" id="GO:0019177">
    <property type="term" value="F:dihydroneopterin triphosphate pyrophosphohydrolase activity"/>
    <property type="evidence" value="ECO:0007669"/>
    <property type="project" value="InterPro"/>
</dbReference>
<proteinExistence type="predicted"/>
<feature type="binding site" evidence="2">
    <location>
        <position position="27"/>
    </location>
    <ligand>
        <name>substrate</name>
    </ligand>
</feature>
<dbReference type="InterPro" id="IPR003564">
    <property type="entry name" value="DHNTPase"/>
</dbReference>
<keyword evidence="3" id="KW-0479">Metal-binding</keyword>
<name>A0A4R1HDJ5_9GAMM</name>
<feature type="binding site" evidence="3">
    <location>
        <position position="114"/>
    </location>
    <ligand>
        <name>Mg(2+)</name>
        <dbReference type="ChEBI" id="CHEBI:18420"/>
    </ligand>
</feature>
<dbReference type="EMBL" id="SMFX01000001">
    <property type="protein sequence ID" value="TCK17359.1"/>
    <property type="molecule type" value="Genomic_DNA"/>
</dbReference>
<dbReference type="InterPro" id="IPR015797">
    <property type="entry name" value="NUDIX_hydrolase-like_dom_sf"/>
</dbReference>
<dbReference type="RefSeq" id="WP_132971240.1">
    <property type="nucleotide sequence ID" value="NZ_SMFX01000001.1"/>
</dbReference>
<dbReference type="Pfam" id="PF00293">
    <property type="entry name" value="NUDIX"/>
    <property type="match status" value="1"/>
</dbReference>
<dbReference type="CDD" id="cd04664">
    <property type="entry name" value="NUDIX_DHNTPase_like"/>
    <property type="match status" value="1"/>
</dbReference>
<organism evidence="5 6">
    <name type="scientific">Thiogranum longum</name>
    <dbReference type="NCBI Taxonomy" id="1537524"/>
    <lineage>
        <taxon>Bacteria</taxon>
        <taxon>Pseudomonadati</taxon>
        <taxon>Pseudomonadota</taxon>
        <taxon>Gammaproteobacteria</taxon>
        <taxon>Chromatiales</taxon>
        <taxon>Ectothiorhodospiraceae</taxon>
        <taxon>Thiogranum</taxon>
    </lineage>
</organism>
<sequence length="147" mass="17427">MHHDYKRPESVLVVIYTKAGDVLLMERRQPEDYWQSVTGSLEWDEQPREAAIREVREETGLDVSELLADGKKTVRFRILPAWRDRYAPEEQYNTEHLYLVELPEQVDITLNPDEHRQLRWLPARHAALKASSSTNRQAIEKFVVFRR</sequence>
<gene>
    <name evidence="5" type="ORF">DFR30_0587</name>
</gene>
<keyword evidence="1" id="KW-0378">Hydrolase</keyword>
<protein>
    <submittedName>
        <fullName evidence="5">Dihydroneopterin triphosphate pyrophosphatase</fullName>
    </submittedName>
</protein>
<feature type="binding site" evidence="3">
    <location>
        <position position="54"/>
    </location>
    <ligand>
        <name>Mg(2+)</name>
        <dbReference type="ChEBI" id="CHEBI:18420"/>
    </ligand>
</feature>
<dbReference type="PRINTS" id="PR01404">
    <property type="entry name" value="NPPPHYDRLASE"/>
</dbReference>
<dbReference type="PANTHER" id="PTHR43736">
    <property type="entry name" value="ADP-RIBOSE PYROPHOSPHATASE"/>
    <property type="match status" value="1"/>
</dbReference>
<keyword evidence="6" id="KW-1185">Reference proteome</keyword>
<dbReference type="OrthoDB" id="7066556at2"/>
<evidence type="ECO:0000313" key="5">
    <source>
        <dbReference type="EMBL" id="TCK17359.1"/>
    </source>
</evidence>
<dbReference type="GO" id="GO:0046656">
    <property type="term" value="P:folic acid biosynthetic process"/>
    <property type="evidence" value="ECO:0007669"/>
    <property type="project" value="InterPro"/>
</dbReference>
<feature type="binding site" evidence="2">
    <location>
        <position position="6"/>
    </location>
    <ligand>
        <name>substrate</name>
    </ligand>
</feature>
<evidence type="ECO:0000313" key="6">
    <source>
        <dbReference type="Proteomes" id="UP000295707"/>
    </source>
</evidence>
<reference evidence="5 6" key="1">
    <citation type="submission" date="2019-03" db="EMBL/GenBank/DDBJ databases">
        <title>Genomic Encyclopedia of Type Strains, Phase IV (KMG-IV): sequencing the most valuable type-strain genomes for metagenomic binning, comparative biology and taxonomic classification.</title>
        <authorList>
            <person name="Goeker M."/>
        </authorList>
    </citation>
    <scope>NUCLEOTIDE SEQUENCE [LARGE SCALE GENOMIC DNA]</scope>
    <source>
        <strain evidence="5 6">DSM 19610</strain>
    </source>
</reference>